<dbReference type="EMBL" id="DXAQ01000023">
    <property type="protein sequence ID" value="HIZ88631.1"/>
    <property type="molecule type" value="Genomic_DNA"/>
</dbReference>
<dbReference type="AlphaFoldDB" id="A0A9D2GTD9"/>
<reference evidence="1" key="1">
    <citation type="journal article" date="2021" name="PeerJ">
        <title>Extensive microbial diversity within the chicken gut microbiome revealed by metagenomics and culture.</title>
        <authorList>
            <person name="Gilroy R."/>
            <person name="Ravi A."/>
            <person name="Getino M."/>
            <person name="Pursley I."/>
            <person name="Horton D.L."/>
            <person name="Alikhan N.F."/>
            <person name="Baker D."/>
            <person name="Gharbi K."/>
            <person name="Hall N."/>
            <person name="Watson M."/>
            <person name="Adriaenssens E.M."/>
            <person name="Foster-Nyarko E."/>
            <person name="Jarju S."/>
            <person name="Secka A."/>
            <person name="Antonio M."/>
            <person name="Oren A."/>
            <person name="Chaudhuri R.R."/>
            <person name="La Ragione R."/>
            <person name="Hildebrand F."/>
            <person name="Pallen M.J."/>
        </authorList>
    </citation>
    <scope>NUCLEOTIDE SEQUENCE</scope>
    <source>
        <strain evidence="1">ChiW4-1371</strain>
    </source>
</reference>
<name>A0A9D2GTD9_9BACT</name>
<dbReference type="Proteomes" id="UP000824176">
    <property type="component" value="Unassembled WGS sequence"/>
</dbReference>
<evidence type="ECO:0000313" key="1">
    <source>
        <dbReference type="EMBL" id="HIZ88631.1"/>
    </source>
</evidence>
<reference evidence="1" key="2">
    <citation type="submission" date="2021-04" db="EMBL/GenBank/DDBJ databases">
        <authorList>
            <person name="Gilroy R."/>
        </authorList>
    </citation>
    <scope>NUCLEOTIDE SEQUENCE</scope>
    <source>
        <strain evidence="1">ChiW4-1371</strain>
    </source>
</reference>
<proteinExistence type="predicted"/>
<organism evidence="1 2">
    <name type="scientific">Candidatus Mucispirillum faecigallinarum</name>
    <dbReference type="NCBI Taxonomy" id="2838699"/>
    <lineage>
        <taxon>Bacteria</taxon>
        <taxon>Pseudomonadati</taxon>
        <taxon>Deferribacterota</taxon>
        <taxon>Deferribacteres</taxon>
        <taxon>Deferribacterales</taxon>
        <taxon>Mucispirillaceae</taxon>
        <taxon>Mucispirillum</taxon>
    </lineage>
</organism>
<accession>A0A9D2GTD9</accession>
<gene>
    <name evidence="1" type="ORF">H9804_01700</name>
</gene>
<evidence type="ECO:0000313" key="2">
    <source>
        <dbReference type="Proteomes" id="UP000824176"/>
    </source>
</evidence>
<protein>
    <submittedName>
        <fullName evidence="1">Uncharacterized protein</fullName>
    </submittedName>
</protein>
<sequence length="159" mass="18545">MKKFLIIILLLSFYNIGYAELSWTNIPCEEEFKKELIPAENYPQDNEICGSPKYTIIDTTDMNKAYSMILNAVICPGEWAKNDYCKATPKVLPKNDKRIKFADYCIDNEGGICYVTFKYSSRDSFDLSYTSACFEGTQDVYRFEKINNKIKVTKWYFQC</sequence>
<comment type="caution">
    <text evidence="1">The sequence shown here is derived from an EMBL/GenBank/DDBJ whole genome shotgun (WGS) entry which is preliminary data.</text>
</comment>